<dbReference type="SUPFAM" id="SSF52096">
    <property type="entry name" value="ClpP/crotonase"/>
    <property type="match status" value="1"/>
</dbReference>
<dbReference type="RefSeq" id="WP_209772468.1">
    <property type="nucleotide sequence ID" value="NZ_JAGINP010000036.1"/>
</dbReference>
<name>A0ABS4SXX5_9PROT</name>
<keyword evidence="4" id="KW-1185">Reference proteome</keyword>
<dbReference type="NCBIfam" id="NF005700">
    <property type="entry name" value="PRK07511.1"/>
    <property type="match status" value="1"/>
</dbReference>
<dbReference type="Gene3D" id="1.10.12.10">
    <property type="entry name" value="Lyase 2-enoyl-coa Hydratase, Chain A, domain 2"/>
    <property type="match status" value="1"/>
</dbReference>
<dbReference type="EMBL" id="JAGINP010000036">
    <property type="protein sequence ID" value="MBP2296827.1"/>
    <property type="molecule type" value="Genomic_DNA"/>
</dbReference>
<reference evidence="3 4" key="1">
    <citation type="submission" date="2021-03" db="EMBL/GenBank/DDBJ databases">
        <title>Genomic Encyclopedia of Type Strains, Phase III (KMG-III): the genomes of soil and plant-associated and newly described type strains.</title>
        <authorList>
            <person name="Whitman W."/>
        </authorList>
    </citation>
    <scope>NUCLEOTIDE SEQUENCE [LARGE SCALE GENOMIC DNA]</scope>
    <source>
        <strain evidence="3 4">IMMIB AFH-6</strain>
    </source>
</reference>
<comment type="caution">
    <text evidence="3">The sequence shown here is derived from an EMBL/GenBank/DDBJ whole genome shotgun (WGS) entry which is preliminary data.</text>
</comment>
<sequence length="261" mass="26323">MAVLHGERRGRVLVLTIDDPTTRNALGPDIYEAGAEALRRAGEDPGIGAVVLTGAGATFSSGGNLNRLAGLRDGTPEAVRAGIQGLHGFVQAIRTCSKPVIAAVEGGAAGAGFSLMLACDLVVAARGARFVLAYVKVGLSPDGGATAFLAQTLPRQLAAELAMEGGVVEAERLHQAGIVNALCEPGAALDTALARAGTLATGPGEAIASIKRLLDAAYAGGLDAQLDCERDSFVANLFHADAGEGIAAFREKRPAAFGGVG</sequence>
<dbReference type="PROSITE" id="PS00166">
    <property type="entry name" value="ENOYL_COA_HYDRATASE"/>
    <property type="match status" value="1"/>
</dbReference>
<dbReference type="InterPro" id="IPR018376">
    <property type="entry name" value="Enoyl-CoA_hyd/isom_CS"/>
</dbReference>
<dbReference type="Gene3D" id="3.90.226.10">
    <property type="entry name" value="2-enoyl-CoA Hydratase, Chain A, domain 1"/>
    <property type="match status" value="1"/>
</dbReference>
<dbReference type="CDD" id="cd06558">
    <property type="entry name" value="crotonase-like"/>
    <property type="match status" value="1"/>
</dbReference>
<evidence type="ECO:0000313" key="3">
    <source>
        <dbReference type="EMBL" id="MBP2296827.1"/>
    </source>
</evidence>
<gene>
    <name evidence="3" type="ORF">J2851_006645</name>
</gene>
<dbReference type="NCBIfam" id="NF046063">
    <property type="entry name" value="oxepin_alt"/>
    <property type="match status" value="1"/>
</dbReference>
<dbReference type="Pfam" id="PF00378">
    <property type="entry name" value="ECH_1"/>
    <property type="match status" value="1"/>
</dbReference>
<dbReference type="Proteomes" id="UP000781958">
    <property type="component" value="Unassembled WGS sequence"/>
</dbReference>
<evidence type="ECO:0000256" key="1">
    <source>
        <dbReference type="ARBA" id="ARBA00005254"/>
    </source>
</evidence>
<organism evidence="3 4">
    <name type="scientific">Azospirillum rugosum</name>
    <dbReference type="NCBI Taxonomy" id="416170"/>
    <lineage>
        <taxon>Bacteria</taxon>
        <taxon>Pseudomonadati</taxon>
        <taxon>Pseudomonadota</taxon>
        <taxon>Alphaproteobacteria</taxon>
        <taxon>Rhodospirillales</taxon>
        <taxon>Azospirillaceae</taxon>
        <taxon>Azospirillum</taxon>
    </lineage>
</organism>
<protein>
    <submittedName>
        <fullName evidence="3">Enoyl-CoA hydratase/carnithine racemase</fullName>
    </submittedName>
</protein>
<proteinExistence type="inferred from homology"/>
<dbReference type="InterPro" id="IPR014748">
    <property type="entry name" value="Enoyl-CoA_hydra_C"/>
</dbReference>
<accession>A0ABS4SXX5</accession>
<dbReference type="InterPro" id="IPR029045">
    <property type="entry name" value="ClpP/crotonase-like_dom_sf"/>
</dbReference>
<dbReference type="PANTHER" id="PTHR43459:SF1">
    <property type="entry name" value="EG:BACN32G11.4 PROTEIN"/>
    <property type="match status" value="1"/>
</dbReference>
<evidence type="ECO:0000256" key="2">
    <source>
        <dbReference type="RuleBase" id="RU003707"/>
    </source>
</evidence>
<comment type="similarity">
    <text evidence="1 2">Belongs to the enoyl-CoA hydratase/isomerase family.</text>
</comment>
<evidence type="ECO:0000313" key="4">
    <source>
        <dbReference type="Proteomes" id="UP000781958"/>
    </source>
</evidence>
<dbReference type="PANTHER" id="PTHR43459">
    <property type="entry name" value="ENOYL-COA HYDRATASE"/>
    <property type="match status" value="1"/>
</dbReference>
<dbReference type="InterPro" id="IPR001753">
    <property type="entry name" value="Enoyl-CoA_hydra/iso"/>
</dbReference>